<gene>
    <name evidence="1" type="ORF">HPP92_001811</name>
</gene>
<sequence length="79" mass="9028">MADKVEFTTEVEGGIEALWHSWPRQNLGGGCHNLRVDSEADATELVEDFKNVCLKYQKAVLRRPTPDARQKEKPLRNFS</sequence>
<dbReference type="OrthoDB" id="1935339at2759"/>
<dbReference type="AlphaFoldDB" id="A0A835RRC5"/>
<dbReference type="EMBL" id="JADCNL010000001">
    <property type="protein sequence ID" value="KAG0497120.1"/>
    <property type="molecule type" value="Genomic_DNA"/>
</dbReference>
<accession>A0A835RRC5</accession>
<dbReference type="Proteomes" id="UP000636800">
    <property type="component" value="Chromosome 1"/>
</dbReference>
<evidence type="ECO:0000313" key="2">
    <source>
        <dbReference type="Proteomes" id="UP000636800"/>
    </source>
</evidence>
<protein>
    <submittedName>
        <fullName evidence="1">Uncharacterized protein</fullName>
    </submittedName>
</protein>
<keyword evidence="2" id="KW-1185">Reference proteome</keyword>
<reference evidence="1 2" key="1">
    <citation type="journal article" date="2020" name="Nat. Food">
        <title>A phased Vanilla planifolia genome enables genetic improvement of flavour and production.</title>
        <authorList>
            <person name="Hasing T."/>
            <person name="Tang H."/>
            <person name="Brym M."/>
            <person name="Khazi F."/>
            <person name="Huang T."/>
            <person name="Chambers A.H."/>
        </authorList>
    </citation>
    <scope>NUCLEOTIDE SEQUENCE [LARGE SCALE GENOMIC DNA]</scope>
    <source>
        <tissue evidence="1">Leaf</tissue>
    </source>
</reference>
<evidence type="ECO:0000313" key="1">
    <source>
        <dbReference type="EMBL" id="KAG0497120.1"/>
    </source>
</evidence>
<comment type="caution">
    <text evidence="1">The sequence shown here is derived from an EMBL/GenBank/DDBJ whole genome shotgun (WGS) entry which is preliminary data.</text>
</comment>
<organism evidence="1 2">
    <name type="scientific">Vanilla planifolia</name>
    <name type="common">Vanilla</name>
    <dbReference type="NCBI Taxonomy" id="51239"/>
    <lineage>
        <taxon>Eukaryota</taxon>
        <taxon>Viridiplantae</taxon>
        <taxon>Streptophyta</taxon>
        <taxon>Embryophyta</taxon>
        <taxon>Tracheophyta</taxon>
        <taxon>Spermatophyta</taxon>
        <taxon>Magnoliopsida</taxon>
        <taxon>Liliopsida</taxon>
        <taxon>Asparagales</taxon>
        <taxon>Orchidaceae</taxon>
        <taxon>Vanilloideae</taxon>
        <taxon>Vanilleae</taxon>
        <taxon>Vanilla</taxon>
    </lineage>
</organism>
<name>A0A835RRC5_VANPL</name>
<proteinExistence type="predicted"/>